<dbReference type="KEGG" id="fcy:FRACYDRAFT_235587"/>
<feature type="region of interest" description="Disordered" evidence="1">
    <location>
        <begin position="68"/>
        <end position="93"/>
    </location>
</feature>
<gene>
    <name evidence="3" type="ORF">FRACYDRAFT_235587</name>
</gene>
<proteinExistence type="predicted"/>
<feature type="compositionally biased region" description="Polar residues" evidence="1">
    <location>
        <begin position="940"/>
        <end position="955"/>
    </location>
</feature>
<feature type="region of interest" description="Disordered" evidence="1">
    <location>
        <begin position="940"/>
        <end position="982"/>
    </location>
</feature>
<feature type="domain" description="PiggyBac transposable element-derived protein" evidence="2">
    <location>
        <begin position="318"/>
        <end position="591"/>
    </location>
</feature>
<dbReference type="AlphaFoldDB" id="A0A1E7FMY2"/>
<accession>A0A1E7FMY2</accession>
<evidence type="ECO:0000313" key="4">
    <source>
        <dbReference type="Proteomes" id="UP000095751"/>
    </source>
</evidence>
<keyword evidence="4" id="KW-1185">Reference proteome</keyword>
<evidence type="ECO:0000313" key="3">
    <source>
        <dbReference type="EMBL" id="OEU19529.1"/>
    </source>
</evidence>
<evidence type="ECO:0000259" key="2">
    <source>
        <dbReference type="Pfam" id="PF13843"/>
    </source>
</evidence>
<dbReference type="OrthoDB" id="6378515at2759"/>
<dbReference type="InParanoid" id="A0A1E7FMY2"/>
<dbReference type="Pfam" id="PF13843">
    <property type="entry name" value="DDE_Tnp_1_7"/>
    <property type="match status" value="1"/>
</dbReference>
<protein>
    <recommendedName>
        <fullName evidence="2">PiggyBac transposable element-derived protein domain-containing protein</fullName>
    </recommendedName>
</protein>
<evidence type="ECO:0000256" key="1">
    <source>
        <dbReference type="SAM" id="MobiDB-lite"/>
    </source>
</evidence>
<organism evidence="3 4">
    <name type="scientific">Fragilariopsis cylindrus CCMP1102</name>
    <dbReference type="NCBI Taxonomy" id="635003"/>
    <lineage>
        <taxon>Eukaryota</taxon>
        <taxon>Sar</taxon>
        <taxon>Stramenopiles</taxon>
        <taxon>Ochrophyta</taxon>
        <taxon>Bacillariophyta</taxon>
        <taxon>Bacillariophyceae</taxon>
        <taxon>Bacillariophycidae</taxon>
        <taxon>Bacillariales</taxon>
        <taxon>Bacillariaceae</taxon>
        <taxon>Fragilariopsis</taxon>
    </lineage>
</organism>
<name>A0A1E7FMY2_9STRA</name>
<dbReference type="InterPro" id="IPR029526">
    <property type="entry name" value="PGBD"/>
</dbReference>
<dbReference type="EMBL" id="KV784355">
    <property type="protein sequence ID" value="OEU19529.1"/>
    <property type="molecule type" value="Genomic_DNA"/>
</dbReference>
<feature type="compositionally biased region" description="Low complexity" evidence="1">
    <location>
        <begin position="963"/>
        <end position="976"/>
    </location>
</feature>
<sequence length="1038" mass="117187">MDANSKRTPSPPATTAAAALAARSLETPVFPRNIIDSGSSSVSTLSRHTPSIASTKLTLVREDIVQAFKEDDEEVGDGGESDEEYGNDNDNADEFKGVLGFETEANFKDVIEEREEVKNSILPESYHQFNSEDPFLKYRDGTPIEEVDLPSFIPEEHQPHGANPTNGTPAFKDVDNPGDWNSFMFKAKNKKNGKYSHHKLPSGATPIPKTTGFEGHIRTINDWTVNYGGTFNAVGCARSGATALDPFPDSRIGYLDVDKLKKHGITQERLEQRDALLIFQLLLPMVDVEDVDDVDSNSKKRKGYYTDVAHFSNINRAYRTRPGYGHPCKDFTAKEIIRFDGILMYNGVRGGDHALHHLWSDQQDCRYSNKVNLSMRPTRFLDIKKYLKYNDNKADELLKLKSPEKYDPASKFSLIYDAVIENTRYFTKKADLDIVGDETTYGNAGCGQYISNLKGKIVSRGGQTTLMMSKRNRLYGAIHRHKSNPKCEGTWPAGPSEIRYLVEKYVQEYVGDGENCLWSEKPHIVADNYFTHELLLDWLGKNGYGYLGTAARNQLIKGMNTSYFHKEKMTVNRVNKAARFTKPIVFSKLKRSVEGNRYRRVHVSFQSTGSTNIATVNSITNGRLYGRKKCRGRGVKHVRIIEMNMARDIYLHFYGAIDTIDAVIKKAGIDFRSWRYYHRPVNHGKGIALASAFSFYEEIISGSLEEDWKITNKQHRMNFYQFQQRLAEQMMDYDPKYPMYAGDERLRAHTCTTLASCTSSRNRNIKRQKLAVRDDFTGNTTSEISLIDISKAIGDGRLNDSLLVFEKHVESKKTLAGTGRSNLTQKCFVCGKPTTTFCTICKKEVTRTNKETKVVETLKVPTPLCFFGTKRNKVSTPGLCFLRYHTPHHFGLCMSDSKARNKKEKDWNEPTKKQKESWEEYMQTCLSYCRDVNVSDRSSNSTGTCTDTSSNNDSNFHQKRQDNNSSSSSNDGNVNGHDASQQRPLAKLEHELTSNGDTDCDDPTTWDSTTLSKWNRIGLPLLINKANAAATSTSTTEG</sequence>
<reference evidence="3 4" key="1">
    <citation type="submission" date="2016-09" db="EMBL/GenBank/DDBJ databases">
        <title>Extensive genetic diversity and differential bi-allelic expression allows diatom success in the polar Southern Ocean.</title>
        <authorList>
            <consortium name="DOE Joint Genome Institute"/>
            <person name="Mock T."/>
            <person name="Otillar R.P."/>
            <person name="Strauss J."/>
            <person name="Dupont C."/>
            <person name="Frickenhaus S."/>
            <person name="Maumus F."/>
            <person name="Mcmullan M."/>
            <person name="Sanges R."/>
            <person name="Schmutz J."/>
            <person name="Toseland A."/>
            <person name="Valas R."/>
            <person name="Veluchamy A."/>
            <person name="Ward B.J."/>
            <person name="Allen A."/>
            <person name="Barry K."/>
            <person name="Falciatore A."/>
            <person name="Ferrante M."/>
            <person name="Fortunato A.E."/>
            <person name="Gloeckner G."/>
            <person name="Gruber A."/>
            <person name="Hipkin R."/>
            <person name="Janech M."/>
            <person name="Kroth P."/>
            <person name="Leese F."/>
            <person name="Lindquist E."/>
            <person name="Lyon B.R."/>
            <person name="Martin J."/>
            <person name="Mayer C."/>
            <person name="Parker M."/>
            <person name="Quesneville H."/>
            <person name="Raymond J."/>
            <person name="Uhlig C."/>
            <person name="Valentin K.U."/>
            <person name="Worden A.Z."/>
            <person name="Armbrust E.V."/>
            <person name="Bowler C."/>
            <person name="Green B."/>
            <person name="Moulton V."/>
            <person name="Van Oosterhout C."/>
            <person name="Grigoriev I."/>
        </authorList>
    </citation>
    <scope>NUCLEOTIDE SEQUENCE [LARGE SCALE GENOMIC DNA]</scope>
    <source>
        <strain evidence="3 4">CCMP1102</strain>
    </source>
</reference>
<feature type="compositionally biased region" description="Acidic residues" evidence="1">
    <location>
        <begin position="70"/>
        <end position="92"/>
    </location>
</feature>
<dbReference type="Proteomes" id="UP000095751">
    <property type="component" value="Unassembled WGS sequence"/>
</dbReference>